<reference evidence="1" key="1">
    <citation type="submission" date="2021-02" db="EMBL/GenBank/DDBJ databases">
        <authorList>
            <consortium name="DOE Joint Genome Institute"/>
            <person name="Ahrendt S."/>
            <person name="Looney B.P."/>
            <person name="Miyauchi S."/>
            <person name="Morin E."/>
            <person name="Drula E."/>
            <person name="Courty P.E."/>
            <person name="Chicoki N."/>
            <person name="Fauchery L."/>
            <person name="Kohler A."/>
            <person name="Kuo A."/>
            <person name="Labutti K."/>
            <person name="Pangilinan J."/>
            <person name="Lipzen A."/>
            <person name="Riley R."/>
            <person name="Andreopoulos W."/>
            <person name="He G."/>
            <person name="Johnson J."/>
            <person name="Barry K.W."/>
            <person name="Grigoriev I.V."/>
            <person name="Nagy L."/>
            <person name="Hibbett D."/>
            <person name="Henrissat B."/>
            <person name="Matheny P.B."/>
            <person name="Labbe J."/>
            <person name="Martin F."/>
        </authorList>
    </citation>
    <scope>NUCLEOTIDE SEQUENCE</scope>
    <source>
        <strain evidence="1">FP105234-sp</strain>
    </source>
</reference>
<gene>
    <name evidence="1" type="ORF">FA95DRAFT_1487571</name>
</gene>
<reference evidence="1" key="2">
    <citation type="journal article" date="2022" name="New Phytol.">
        <title>Evolutionary transition to the ectomycorrhizal habit in the genomes of a hyperdiverse lineage of mushroom-forming fungi.</title>
        <authorList>
            <person name="Looney B."/>
            <person name="Miyauchi S."/>
            <person name="Morin E."/>
            <person name="Drula E."/>
            <person name="Courty P.E."/>
            <person name="Kohler A."/>
            <person name="Kuo A."/>
            <person name="LaButti K."/>
            <person name="Pangilinan J."/>
            <person name="Lipzen A."/>
            <person name="Riley R."/>
            <person name="Andreopoulos W."/>
            <person name="He G."/>
            <person name="Johnson J."/>
            <person name="Nolan M."/>
            <person name="Tritt A."/>
            <person name="Barry K.W."/>
            <person name="Grigoriev I.V."/>
            <person name="Nagy L.G."/>
            <person name="Hibbett D."/>
            <person name="Henrissat B."/>
            <person name="Matheny P.B."/>
            <person name="Labbe J."/>
            <person name="Martin F.M."/>
        </authorList>
    </citation>
    <scope>NUCLEOTIDE SEQUENCE</scope>
    <source>
        <strain evidence="1">FP105234-sp</strain>
    </source>
</reference>
<comment type="caution">
    <text evidence="1">The sequence shown here is derived from an EMBL/GenBank/DDBJ whole genome shotgun (WGS) entry which is preliminary data.</text>
</comment>
<dbReference type="EMBL" id="MU275863">
    <property type="protein sequence ID" value="KAI0050323.1"/>
    <property type="molecule type" value="Genomic_DNA"/>
</dbReference>
<keyword evidence="2" id="KW-1185">Reference proteome</keyword>
<accession>A0ACB8S1K1</accession>
<proteinExistence type="predicted"/>
<name>A0ACB8S1K1_9AGAM</name>
<evidence type="ECO:0000313" key="1">
    <source>
        <dbReference type="EMBL" id="KAI0050323.1"/>
    </source>
</evidence>
<evidence type="ECO:0000313" key="2">
    <source>
        <dbReference type="Proteomes" id="UP000814033"/>
    </source>
</evidence>
<organism evidence="1 2">
    <name type="scientific">Auriscalpium vulgare</name>
    <dbReference type="NCBI Taxonomy" id="40419"/>
    <lineage>
        <taxon>Eukaryota</taxon>
        <taxon>Fungi</taxon>
        <taxon>Dikarya</taxon>
        <taxon>Basidiomycota</taxon>
        <taxon>Agaricomycotina</taxon>
        <taxon>Agaricomycetes</taxon>
        <taxon>Russulales</taxon>
        <taxon>Auriscalpiaceae</taxon>
        <taxon>Auriscalpium</taxon>
    </lineage>
</organism>
<dbReference type="Proteomes" id="UP000814033">
    <property type="component" value="Unassembled WGS sequence"/>
</dbReference>
<protein>
    <submittedName>
        <fullName evidence="1">MFS polyamine transporter</fullName>
    </submittedName>
</protein>
<sequence>MERSGFSSPTATIVDERQPRSTSPGPQADPGKAPDVEGASEKGFIAAIVPPPIEVPDPNLVTWDGPNDPENPQNWSKGYKWVLTVIVSLLTFDATFASTGPSAATLNIAHDLHAQLEVSYLVTTLFVMGYVFGPWFWGPGSEMFGRRPITVLTMGLYTICHLGQSLAKNIQTLVVTRFFAGFFACGPLNNSGGFLVDIWDPIGRGPATSLLFSTIFLGPAVGPIVGGFITESHLGWRWIFWVMMIFAGALAVLAALFLPETYAPVLLARKAQRLRKADPVGNQALYAAHEKNPWNFRALLDRTIFRPFTMLLHEPILVLVTVYMSIVYGVIYAQFEAFPVIFVRTRGFTISQDGLVFIGVGIGSAIGALLNLYFTRQYPALMKTWRGFPPAEERLWGAMVGGPSLVVGILWLGWTGNYASVPWYVPALSTIAIGASVCLIFMSFLSYLVDTYLMFAASAFAANTIARSAVGAVFPLFTTQMFEGMGINWAATLLGLVSLVLAPIPFLFYKYGPRIRSHSKYAPCMDLKIAKQIEAEQRAAEQGDQKA</sequence>